<evidence type="ECO:0000313" key="2">
    <source>
        <dbReference type="Proteomes" id="UP000592820"/>
    </source>
</evidence>
<gene>
    <name evidence="1" type="ORF">HDG41_006217</name>
</gene>
<comment type="caution">
    <text evidence="1">The sequence shown here is derived from an EMBL/GenBank/DDBJ whole genome shotgun (WGS) entry which is preliminary data.</text>
</comment>
<accession>A0A7W8LE93</accession>
<sequence length="60" mass="7025">MGPTGVPLMGELRKNHFTRHLKSCWNVIRRIRAKVNSLHETLVDYYKEVLQSLRIGLVFC</sequence>
<reference evidence="1 2" key="1">
    <citation type="submission" date="2020-08" db="EMBL/GenBank/DDBJ databases">
        <title>Genomic Encyclopedia of Type Strains, Phase IV (KMG-V): Genome sequencing to study the core and pangenomes of soil and plant-associated prokaryotes.</title>
        <authorList>
            <person name="Whitman W."/>
        </authorList>
    </citation>
    <scope>NUCLEOTIDE SEQUENCE [LARGE SCALE GENOMIC DNA]</scope>
    <source>
        <strain evidence="1 2">JPY162</strain>
    </source>
</reference>
<dbReference type="AlphaFoldDB" id="A0A7W8LE93"/>
<protein>
    <submittedName>
        <fullName evidence="1">Putative NAD(P)/FAD-binding protein YdhS</fullName>
    </submittedName>
</protein>
<evidence type="ECO:0000313" key="1">
    <source>
        <dbReference type="EMBL" id="MBB5404126.1"/>
    </source>
</evidence>
<proteinExistence type="predicted"/>
<dbReference type="Proteomes" id="UP000592820">
    <property type="component" value="Unassembled WGS sequence"/>
</dbReference>
<name>A0A7W8LE93_9BURK</name>
<dbReference type="EMBL" id="JACHDE010000017">
    <property type="protein sequence ID" value="MBB5404126.1"/>
    <property type="molecule type" value="Genomic_DNA"/>
</dbReference>
<organism evidence="1 2">
    <name type="scientific">Paraburkholderia youngii</name>
    <dbReference type="NCBI Taxonomy" id="2782701"/>
    <lineage>
        <taxon>Bacteria</taxon>
        <taxon>Pseudomonadati</taxon>
        <taxon>Pseudomonadota</taxon>
        <taxon>Betaproteobacteria</taxon>
        <taxon>Burkholderiales</taxon>
        <taxon>Burkholderiaceae</taxon>
        <taxon>Paraburkholderia</taxon>
    </lineage>
</organism>